<sequence>MEIILEDARGIRRINQPGDFFRENKKSGAHLPLIKQKTPSKSVLLWRLLRDKDVPSKSHRFGT</sequence>
<accession>A0A0K9F210</accession>
<evidence type="ECO:0000313" key="2">
    <source>
        <dbReference type="Proteomes" id="UP000037326"/>
    </source>
</evidence>
<gene>
    <name evidence="1" type="ORF">ACZ11_22755</name>
</gene>
<organism evidence="1 2">
    <name type="scientific">Lysinibacillus xylanilyticus</name>
    <dbReference type="NCBI Taxonomy" id="582475"/>
    <lineage>
        <taxon>Bacteria</taxon>
        <taxon>Bacillati</taxon>
        <taxon>Bacillota</taxon>
        <taxon>Bacilli</taxon>
        <taxon>Bacillales</taxon>
        <taxon>Bacillaceae</taxon>
        <taxon>Lysinibacillus</taxon>
    </lineage>
</organism>
<comment type="caution">
    <text evidence="1">The sequence shown here is derived from an EMBL/GenBank/DDBJ whole genome shotgun (WGS) entry which is preliminary data.</text>
</comment>
<protein>
    <submittedName>
        <fullName evidence="1">Uncharacterized protein</fullName>
    </submittedName>
</protein>
<dbReference type="EMBL" id="LFXJ01000011">
    <property type="protein sequence ID" value="KMY28580.1"/>
    <property type="molecule type" value="Genomic_DNA"/>
</dbReference>
<dbReference type="AlphaFoldDB" id="A0A0K9F210"/>
<reference evidence="2" key="1">
    <citation type="submission" date="2015-07" db="EMBL/GenBank/DDBJ databases">
        <authorList>
            <consortium name="Consortium for Microbial Forensics and Genomics (microFORGE)"/>
            <person name="Knight B.M."/>
            <person name="Roberts D.P."/>
            <person name="Lin D."/>
            <person name="Hari K."/>
            <person name="Fletcher J."/>
            <person name="Melcher U."/>
            <person name="Blagden T."/>
            <person name="Winegar R.A."/>
        </authorList>
    </citation>
    <scope>NUCLEOTIDE SEQUENCE [LARGE SCALE GENOMIC DNA]</scope>
    <source>
        <strain evidence="2">DSM 23493</strain>
    </source>
</reference>
<name>A0A0K9F210_9BACI</name>
<proteinExistence type="predicted"/>
<dbReference type="Proteomes" id="UP000037326">
    <property type="component" value="Unassembled WGS sequence"/>
</dbReference>
<dbReference type="PATRIC" id="fig|582475.4.peg.5168"/>
<evidence type="ECO:0000313" key="1">
    <source>
        <dbReference type="EMBL" id="KMY28580.1"/>
    </source>
</evidence>